<keyword evidence="1" id="KW-0472">Membrane</keyword>
<feature type="transmembrane region" description="Helical" evidence="1">
    <location>
        <begin position="156"/>
        <end position="180"/>
    </location>
</feature>
<keyword evidence="1" id="KW-1133">Transmembrane helix</keyword>
<evidence type="ECO:0000313" key="2">
    <source>
        <dbReference type="EMBL" id="MFC5970952.1"/>
    </source>
</evidence>
<gene>
    <name evidence="2" type="ORF">ACFPYI_06360</name>
</gene>
<dbReference type="Proteomes" id="UP001596099">
    <property type="component" value="Unassembled WGS sequence"/>
</dbReference>
<dbReference type="PANTHER" id="PTHR37305:SF1">
    <property type="entry name" value="MEMBRANE PROTEIN"/>
    <property type="match status" value="1"/>
</dbReference>
<feature type="transmembrane region" description="Helical" evidence="1">
    <location>
        <begin position="12"/>
        <end position="34"/>
    </location>
</feature>
<dbReference type="EMBL" id="JBHSQH010000001">
    <property type="protein sequence ID" value="MFC5970952.1"/>
    <property type="molecule type" value="Genomic_DNA"/>
</dbReference>
<evidence type="ECO:0000313" key="3">
    <source>
        <dbReference type="Proteomes" id="UP001596099"/>
    </source>
</evidence>
<feature type="transmembrane region" description="Helical" evidence="1">
    <location>
        <begin position="122"/>
        <end position="144"/>
    </location>
</feature>
<evidence type="ECO:0000256" key="1">
    <source>
        <dbReference type="SAM" id="Phobius"/>
    </source>
</evidence>
<feature type="transmembrane region" description="Helical" evidence="1">
    <location>
        <begin position="235"/>
        <end position="256"/>
    </location>
</feature>
<name>A0ABD5RKS8_9EURY</name>
<dbReference type="RefSeq" id="WP_247413866.1">
    <property type="nucleotide sequence ID" value="NZ_JALLGW010000001.1"/>
</dbReference>
<organism evidence="2 3">
    <name type="scientific">Halomarina salina</name>
    <dbReference type="NCBI Taxonomy" id="1872699"/>
    <lineage>
        <taxon>Archaea</taxon>
        <taxon>Methanobacteriati</taxon>
        <taxon>Methanobacteriota</taxon>
        <taxon>Stenosarchaea group</taxon>
        <taxon>Halobacteria</taxon>
        <taxon>Halobacteriales</taxon>
        <taxon>Natronomonadaceae</taxon>
        <taxon>Halomarina</taxon>
    </lineage>
</organism>
<protein>
    <submittedName>
        <fullName evidence="2">ABC transporter permease subunit</fullName>
    </submittedName>
</protein>
<sequence length="262" mass="27455">MLETARYDAERRLSGSVVLALGLSAYAALMILMAPSLLGDIDLAALVEQYPPQLVEAFNLELIGTIEGYLALELYQFAWVLGLGAYLAYSAAGSVAGDVDDGRMDTILAAPVSRGQVVVEKFLSLLVPVVVVNVVVLAVVALGTSLVDYPVPAADLVAVHALSIPYLLFCGGLGMLASVVAPRRFVAEGVAVGLLVGTFLLDSVTAGTDLDWLSAVAPMRYYDPVAILTASEYDLVGAVVLLGVAVALLAASGVWFRRVDVR</sequence>
<keyword evidence="3" id="KW-1185">Reference proteome</keyword>
<comment type="caution">
    <text evidence="2">The sequence shown here is derived from an EMBL/GenBank/DDBJ whole genome shotgun (WGS) entry which is preliminary data.</text>
</comment>
<dbReference type="GO" id="GO:0005886">
    <property type="term" value="C:plasma membrane"/>
    <property type="evidence" value="ECO:0007669"/>
    <property type="project" value="UniProtKB-SubCell"/>
</dbReference>
<dbReference type="PANTHER" id="PTHR37305">
    <property type="entry name" value="INTEGRAL MEMBRANE PROTEIN-RELATED"/>
    <property type="match status" value="1"/>
</dbReference>
<keyword evidence="1" id="KW-0812">Transmembrane</keyword>
<accession>A0ABD5RKS8</accession>
<reference evidence="2 3" key="1">
    <citation type="journal article" date="2019" name="Int. J. Syst. Evol. Microbiol.">
        <title>The Global Catalogue of Microorganisms (GCM) 10K type strain sequencing project: providing services to taxonomists for standard genome sequencing and annotation.</title>
        <authorList>
            <consortium name="The Broad Institute Genomics Platform"/>
            <consortium name="The Broad Institute Genome Sequencing Center for Infectious Disease"/>
            <person name="Wu L."/>
            <person name="Ma J."/>
        </authorList>
    </citation>
    <scope>NUCLEOTIDE SEQUENCE [LARGE SCALE GENOMIC DNA]</scope>
    <source>
        <strain evidence="2 3">CGMCC 1.12543</strain>
    </source>
</reference>
<feature type="transmembrane region" description="Helical" evidence="1">
    <location>
        <begin position="77"/>
        <end position="96"/>
    </location>
</feature>
<dbReference type="AlphaFoldDB" id="A0ABD5RKS8"/>
<proteinExistence type="predicted"/>
<feature type="transmembrane region" description="Helical" evidence="1">
    <location>
        <begin position="192"/>
        <end position="215"/>
    </location>
</feature>
<dbReference type="Pfam" id="PF12679">
    <property type="entry name" value="ABC2_membrane_2"/>
    <property type="match status" value="1"/>
</dbReference>